<keyword evidence="3" id="KW-1185">Reference proteome</keyword>
<sequence length="69" mass="6770">AYAGALGQRPGAVVAGGTGMIAIGSDLSREGGWRRADGWGHLLGDLGGGAWIGQAGLTAALRAHDGRTG</sequence>
<proteinExistence type="predicted"/>
<evidence type="ECO:0000313" key="2">
    <source>
        <dbReference type="EMBL" id="KOG91913.1"/>
    </source>
</evidence>
<dbReference type="Gene3D" id="3.30.420.40">
    <property type="match status" value="1"/>
</dbReference>
<dbReference type="InterPro" id="IPR002731">
    <property type="entry name" value="ATPase_BadF"/>
</dbReference>
<feature type="domain" description="ATPase BadF/BadG/BcrA/BcrD type" evidence="1">
    <location>
        <begin position="2"/>
        <end position="68"/>
    </location>
</feature>
<dbReference type="SUPFAM" id="SSF53067">
    <property type="entry name" value="Actin-like ATPase domain"/>
    <property type="match status" value="1"/>
</dbReference>
<dbReference type="Pfam" id="PF01869">
    <property type="entry name" value="BcrAD_BadFG"/>
    <property type="match status" value="1"/>
</dbReference>
<dbReference type="PANTHER" id="PTHR43190:SF3">
    <property type="entry name" value="N-ACETYL-D-GLUCOSAMINE KINASE"/>
    <property type="match status" value="1"/>
</dbReference>
<dbReference type="EMBL" id="LGUT01000046">
    <property type="protein sequence ID" value="KOG91913.1"/>
    <property type="molecule type" value="Genomic_DNA"/>
</dbReference>
<dbReference type="InterPro" id="IPR052519">
    <property type="entry name" value="Euk-type_GlcNAc_Kinase"/>
</dbReference>
<dbReference type="PANTHER" id="PTHR43190">
    <property type="entry name" value="N-ACETYL-D-GLUCOSAMINE KINASE"/>
    <property type="match status" value="1"/>
</dbReference>
<evidence type="ECO:0000313" key="3">
    <source>
        <dbReference type="Proteomes" id="UP000037020"/>
    </source>
</evidence>
<feature type="non-terminal residue" evidence="2">
    <location>
        <position position="1"/>
    </location>
</feature>
<evidence type="ECO:0000259" key="1">
    <source>
        <dbReference type="Pfam" id="PF01869"/>
    </source>
</evidence>
<dbReference type="Proteomes" id="UP000037020">
    <property type="component" value="Unassembled WGS sequence"/>
</dbReference>
<organism evidence="2 3">
    <name type="scientific">Streptomyces varsoviensis</name>
    <dbReference type="NCBI Taxonomy" id="67373"/>
    <lineage>
        <taxon>Bacteria</taxon>
        <taxon>Bacillati</taxon>
        <taxon>Actinomycetota</taxon>
        <taxon>Actinomycetes</taxon>
        <taxon>Kitasatosporales</taxon>
        <taxon>Streptomycetaceae</taxon>
        <taxon>Streptomyces</taxon>
    </lineage>
</organism>
<accession>A0ABR5JEM4</accession>
<protein>
    <submittedName>
        <fullName evidence="2">ATPase</fullName>
    </submittedName>
</protein>
<feature type="non-terminal residue" evidence="2">
    <location>
        <position position="69"/>
    </location>
</feature>
<dbReference type="InterPro" id="IPR043129">
    <property type="entry name" value="ATPase_NBD"/>
</dbReference>
<reference evidence="2 3" key="1">
    <citation type="submission" date="2015-07" db="EMBL/GenBank/DDBJ databases">
        <authorList>
            <person name="Ju K.-S."/>
            <person name="Doroghazi J.R."/>
            <person name="Metcalf W.W."/>
        </authorList>
    </citation>
    <scope>NUCLEOTIDE SEQUENCE [LARGE SCALE GENOMIC DNA]</scope>
    <source>
        <strain evidence="2 3">NRRL B-3589</strain>
    </source>
</reference>
<gene>
    <name evidence="2" type="ORF">ADK38_00565</name>
</gene>
<name>A0ABR5JEM4_9ACTN</name>
<comment type="caution">
    <text evidence="2">The sequence shown here is derived from an EMBL/GenBank/DDBJ whole genome shotgun (WGS) entry which is preliminary data.</text>
</comment>